<evidence type="ECO:0000313" key="20">
    <source>
        <dbReference type="EnsemblPlants" id="AES74058"/>
    </source>
</evidence>
<evidence type="ECO:0000313" key="18">
    <source>
        <dbReference type="EMBL" id="AES74058.1"/>
    </source>
</evidence>
<name>G7J5D0_MEDTR</name>
<evidence type="ECO:0000256" key="6">
    <source>
        <dbReference type="ARBA" id="ARBA00022670"/>
    </source>
</evidence>
<gene>
    <name evidence="20" type="primary">11436139</name>
    <name evidence="18" type="ordered locus">MTR_3g114420</name>
    <name evidence="19" type="ORF">MtrunA17_Chr3g0143251</name>
</gene>
<dbReference type="FunFam" id="3.50.30.30:FF:000005">
    <property type="entry name" value="subtilisin-like protease SBT1.5"/>
    <property type="match status" value="1"/>
</dbReference>
<keyword evidence="10" id="KW-0325">Glycoprotein</keyword>
<dbReference type="Gene3D" id="3.50.30.30">
    <property type="match status" value="1"/>
</dbReference>
<dbReference type="Gramene" id="rna19812">
    <property type="protein sequence ID" value="RHN71162.1"/>
    <property type="gene ID" value="gene19812"/>
</dbReference>
<dbReference type="Proteomes" id="UP000265566">
    <property type="component" value="Chromosome 3"/>
</dbReference>
<dbReference type="InterPro" id="IPR015500">
    <property type="entry name" value="Peptidase_S8_subtilisin-rel"/>
</dbReference>
<dbReference type="InterPro" id="IPR010259">
    <property type="entry name" value="S8pro/Inhibitor_I9"/>
</dbReference>
<reference evidence="18 21" key="1">
    <citation type="journal article" date="2011" name="Nature">
        <title>The Medicago genome provides insight into the evolution of rhizobial symbioses.</title>
        <authorList>
            <person name="Young N.D."/>
            <person name="Debelle F."/>
            <person name="Oldroyd G.E."/>
            <person name="Geurts R."/>
            <person name="Cannon S.B."/>
            <person name="Udvardi M.K."/>
            <person name="Benedito V.A."/>
            <person name="Mayer K.F."/>
            <person name="Gouzy J."/>
            <person name="Schoof H."/>
            <person name="Van de Peer Y."/>
            <person name="Proost S."/>
            <person name="Cook D.R."/>
            <person name="Meyers B.C."/>
            <person name="Spannagl M."/>
            <person name="Cheung F."/>
            <person name="De Mita S."/>
            <person name="Krishnakumar V."/>
            <person name="Gundlach H."/>
            <person name="Zhou S."/>
            <person name="Mudge J."/>
            <person name="Bharti A.K."/>
            <person name="Murray J.D."/>
            <person name="Naoumkina M.A."/>
            <person name="Rosen B."/>
            <person name="Silverstein K.A."/>
            <person name="Tang H."/>
            <person name="Rombauts S."/>
            <person name="Zhao P.X."/>
            <person name="Zhou P."/>
            <person name="Barbe V."/>
            <person name="Bardou P."/>
            <person name="Bechner M."/>
            <person name="Bellec A."/>
            <person name="Berger A."/>
            <person name="Berges H."/>
            <person name="Bidwell S."/>
            <person name="Bisseling T."/>
            <person name="Choisne N."/>
            <person name="Couloux A."/>
            <person name="Denny R."/>
            <person name="Deshpande S."/>
            <person name="Dai X."/>
            <person name="Doyle J.J."/>
            <person name="Dudez A.M."/>
            <person name="Farmer A.D."/>
            <person name="Fouteau S."/>
            <person name="Franken C."/>
            <person name="Gibelin C."/>
            <person name="Gish J."/>
            <person name="Goldstein S."/>
            <person name="Gonzalez A.J."/>
            <person name="Green P.J."/>
            <person name="Hallab A."/>
            <person name="Hartog M."/>
            <person name="Hua A."/>
            <person name="Humphray S.J."/>
            <person name="Jeong D.H."/>
            <person name="Jing Y."/>
            <person name="Jocker A."/>
            <person name="Kenton S.M."/>
            <person name="Kim D.J."/>
            <person name="Klee K."/>
            <person name="Lai H."/>
            <person name="Lang C."/>
            <person name="Lin S."/>
            <person name="Macmil S.L."/>
            <person name="Magdelenat G."/>
            <person name="Matthews L."/>
            <person name="McCorrison J."/>
            <person name="Monaghan E.L."/>
            <person name="Mun J.H."/>
            <person name="Najar F.Z."/>
            <person name="Nicholson C."/>
            <person name="Noirot C."/>
            <person name="O'Bleness M."/>
            <person name="Paule C.R."/>
            <person name="Poulain J."/>
            <person name="Prion F."/>
            <person name="Qin B."/>
            <person name="Qu C."/>
            <person name="Retzel E.F."/>
            <person name="Riddle C."/>
            <person name="Sallet E."/>
            <person name="Samain S."/>
            <person name="Samson N."/>
            <person name="Sanders I."/>
            <person name="Saurat O."/>
            <person name="Scarpelli C."/>
            <person name="Schiex T."/>
            <person name="Segurens B."/>
            <person name="Severin A.J."/>
            <person name="Sherrier D.J."/>
            <person name="Shi R."/>
            <person name="Sims S."/>
            <person name="Singer S.R."/>
            <person name="Sinharoy S."/>
            <person name="Sterck L."/>
            <person name="Viollet A."/>
            <person name="Wang B.B."/>
            <person name="Wang K."/>
            <person name="Wang M."/>
            <person name="Wang X."/>
            <person name="Warfsmann J."/>
            <person name="Weissenbach J."/>
            <person name="White D.D."/>
            <person name="White J.D."/>
            <person name="Wiley G.B."/>
            <person name="Wincker P."/>
            <person name="Xing Y."/>
            <person name="Yang L."/>
            <person name="Yao Z."/>
            <person name="Ying F."/>
            <person name="Zhai J."/>
            <person name="Zhou L."/>
            <person name="Zuber A."/>
            <person name="Denarie J."/>
            <person name="Dixon R.A."/>
            <person name="May G.D."/>
            <person name="Schwartz D.C."/>
            <person name="Rogers J."/>
            <person name="Quetier F."/>
            <person name="Town C.D."/>
            <person name="Roe B.A."/>
        </authorList>
    </citation>
    <scope>NUCLEOTIDE SEQUENCE [LARGE SCALE GENOMIC DNA]</scope>
    <source>
        <strain evidence="18">A17</strain>
        <strain evidence="20 21">cv. Jemalong A17</strain>
    </source>
</reference>
<keyword evidence="9 12" id="KW-0720">Serine protease</keyword>
<dbReference type="PROSITE" id="PS00138">
    <property type="entry name" value="SUBTILASE_SER"/>
    <property type="match status" value="1"/>
</dbReference>
<dbReference type="GO" id="GO:0009609">
    <property type="term" value="P:response to symbiotic bacterium"/>
    <property type="evidence" value="ECO:0007669"/>
    <property type="project" value="UniProtKB-ARBA"/>
</dbReference>
<feature type="chain" id="PRO_5014572690" evidence="14">
    <location>
        <begin position="23"/>
        <end position="767"/>
    </location>
</feature>
<dbReference type="Pfam" id="PF05922">
    <property type="entry name" value="Inhibitor_I9"/>
    <property type="match status" value="1"/>
</dbReference>
<dbReference type="SUPFAM" id="SSF52743">
    <property type="entry name" value="Subtilisin-like"/>
    <property type="match status" value="1"/>
</dbReference>
<evidence type="ECO:0000259" key="16">
    <source>
        <dbReference type="Pfam" id="PF05922"/>
    </source>
</evidence>
<dbReference type="AlphaFoldDB" id="G7J5D0"/>
<evidence type="ECO:0000256" key="10">
    <source>
        <dbReference type="ARBA" id="ARBA00023180"/>
    </source>
</evidence>
<dbReference type="EC" id="3.4.14.10" evidence="19"/>
<dbReference type="EnsemblPlants" id="AES74058">
    <property type="protein sequence ID" value="AES74058"/>
    <property type="gene ID" value="MTR_3g114420"/>
</dbReference>
<dbReference type="GO" id="GO:0004252">
    <property type="term" value="F:serine-type endopeptidase activity"/>
    <property type="evidence" value="ECO:0000318"/>
    <property type="project" value="GO_Central"/>
</dbReference>
<evidence type="ECO:0000256" key="9">
    <source>
        <dbReference type="ARBA" id="ARBA00022825"/>
    </source>
</evidence>
<evidence type="ECO:0000313" key="22">
    <source>
        <dbReference type="Proteomes" id="UP000265566"/>
    </source>
</evidence>
<dbReference type="CDD" id="cd02120">
    <property type="entry name" value="PA_subtilisin_like"/>
    <property type="match status" value="1"/>
</dbReference>
<evidence type="ECO:0000256" key="2">
    <source>
        <dbReference type="ARBA" id="ARBA00004271"/>
    </source>
</evidence>
<evidence type="ECO:0000256" key="5">
    <source>
        <dbReference type="ARBA" id="ARBA00022525"/>
    </source>
</evidence>
<comment type="similarity">
    <text evidence="3 12">Belongs to the peptidase S8 family.</text>
</comment>
<dbReference type="HOGENOM" id="CLU_000625_4_4_1"/>
<dbReference type="Proteomes" id="UP000002051">
    <property type="component" value="Chromosome 3"/>
</dbReference>
<evidence type="ECO:0000256" key="13">
    <source>
        <dbReference type="SAM" id="MobiDB-lite"/>
    </source>
</evidence>
<dbReference type="eggNOG" id="ENOG502QUSK">
    <property type="taxonomic scope" value="Eukaryota"/>
</dbReference>
<dbReference type="InterPro" id="IPR045051">
    <property type="entry name" value="SBT"/>
</dbReference>
<evidence type="ECO:0000256" key="14">
    <source>
        <dbReference type="SAM" id="SignalP"/>
    </source>
</evidence>
<sequence length="767" mass="82460">MKGNPILLILVFYSLFLLLGESRSYLANKSKNENQIYIVYMGATDSIDGSLRKDHAYVLSTVLRRNEKALVHNYKYGFSGFAARLSKNEVNLVAQQPGVVSVFPDPILKLYTTRSWDFLDLQTNAETNNTLFNSTSSSSNVVIGMLDSGIWPEAASFSDKGMGPIPPGWKGTCMASKDFNSSNCNRKIIGARYYRLDEDDDNVPGTTRDKDGHGTHTASTAAGNVVSGASYFGLAAGTTKGGSPESRLAIYKVCNMFCSGSAILAAFDDAISDGVDVLSLSLGGGPDPEPDLKTDVIAIGAFHAVERGIVVVCAAGNAGPERSTLTNDAPWILTVGATTIDREFQSNVVLGNKEVIKGQAINYSPLSKYAKYPLITGESAKKTTADLVEARQCHPNSLNKKKVKGKIVICDGISDDDYSTNNKIKTVQGMGGLGLVHITDQDGAMIRSYGDFPATVVRSKDVATLLQYANSTRNPVATILPTVTVIDSKPAPMAAFFSSKGPSYLTKNILKPDIAAPGVNILAAWTGNDTENVPKGKKPSPYNIESGTSMACPHVSGLAGSIKSRNPTWSASAIRSAIMTSATQVNNLKDPITTDLGSIATPYDYGAGEITPTESYRPGLVYETSTIDYLNFLCYIGYNTTTIKVISKTVPDNFNCPKDSTRDHISNINYPSIAISNFTGIGSVNVSRTVTNVGEEDETVYSAIVDAPSGVKVQLIPEKLQFTKSSNRISYQVIFSNLTSLKEDLFGSITWRNDKYSVRSPFVISSM</sequence>
<dbReference type="CDD" id="cd04852">
    <property type="entry name" value="Peptidases_S8_3"/>
    <property type="match status" value="1"/>
</dbReference>
<reference evidence="22" key="4">
    <citation type="journal article" date="2018" name="Nat. Plants">
        <title>Whole-genome landscape of Medicago truncatula symbiotic genes.</title>
        <authorList>
            <person name="Pecrix Y."/>
            <person name="Staton S.E."/>
            <person name="Sallet E."/>
            <person name="Lelandais-Briere C."/>
            <person name="Moreau S."/>
            <person name="Carrere S."/>
            <person name="Blein T."/>
            <person name="Jardinaud M.F."/>
            <person name="Latrasse D."/>
            <person name="Zouine M."/>
            <person name="Zahm M."/>
            <person name="Kreplak J."/>
            <person name="Mayjonade B."/>
            <person name="Satge C."/>
            <person name="Perez M."/>
            <person name="Cauet S."/>
            <person name="Marande W."/>
            <person name="Chantry-Darmon C."/>
            <person name="Lopez-Roques C."/>
            <person name="Bouchez O."/>
            <person name="Berard A."/>
            <person name="Debelle F."/>
            <person name="Munos S."/>
            <person name="Bendahmane A."/>
            <person name="Berges H."/>
            <person name="Niebel A."/>
            <person name="Buitink J."/>
            <person name="Frugier F."/>
            <person name="Benhamed M."/>
            <person name="Crespi M."/>
            <person name="Gouzy J."/>
            <person name="Gamas P."/>
        </authorList>
    </citation>
    <scope>NUCLEOTIDE SEQUENCE [LARGE SCALE GENOMIC DNA]</scope>
    <source>
        <strain evidence="22">cv. Jemalong A17</strain>
    </source>
</reference>
<dbReference type="Gene3D" id="3.30.70.80">
    <property type="entry name" value="Peptidase S8 propeptide/proteinase inhibitor I9"/>
    <property type="match status" value="1"/>
</dbReference>
<dbReference type="OMA" id="TWSNGRY"/>
<feature type="domain" description="Subtilisin-like protease fibronectin type-III" evidence="17">
    <location>
        <begin position="667"/>
        <end position="764"/>
    </location>
</feature>
<evidence type="ECO:0000256" key="11">
    <source>
        <dbReference type="PIRSR" id="PIRSR615500-1"/>
    </source>
</evidence>
<evidence type="ECO:0000256" key="1">
    <source>
        <dbReference type="ARBA" id="ARBA00002076"/>
    </source>
</evidence>
<dbReference type="OrthoDB" id="10256524at2759"/>
<feature type="domain" description="Inhibitor I9" evidence="16">
    <location>
        <begin position="37"/>
        <end position="110"/>
    </location>
</feature>
<dbReference type="MEROPS" id="S08.A22"/>
<feature type="domain" description="Peptidase S8/S53" evidence="15">
    <location>
        <begin position="139"/>
        <end position="607"/>
    </location>
</feature>
<dbReference type="Pfam" id="PF00082">
    <property type="entry name" value="Peptidase_S8"/>
    <property type="match status" value="1"/>
</dbReference>
<dbReference type="PROSITE" id="PS51892">
    <property type="entry name" value="SUBTILASE"/>
    <property type="match status" value="1"/>
</dbReference>
<evidence type="ECO:0000256" key="7">
    <source>
        <dbReference type="ARBA" id="ARBA00022729"/>
    </source>
</evidence>
<dbReference type="InterPro" id="IPR023828">
    <property type="entry name" value="Peptidase_S8_Ser-AS"/>
</dbReference>
<dbReference type="GO" id="GO:0008240">
    <property type="term" value="F:tripeptidyl-peptidase activity"/>
    <property type="evidence" value="ECO:0007669"/>
    <property type="project" value="UniProtKB-EC"/>
</dbReference>
<dbReference type="InterPro" id="IPR036852">
    <property type="entry name" value="Peptidase_S8/S53_dom_sf"/>
</dbReference>
<feature type="active site" description="Charge relay system" evidence="11 12">
    <location>
        <position position="147"/>
    </location>
</feature>
<accession>G7J5D0</accession>
<dbReference type="GO" id="GO:0048046">
    <property type="term" value="C:apoplast"/>
    <property type="evidence" value="ECO:0007669"/>
    <property type="project" value="UniProtKB-SubCell"/>
</dbReference>
<reference evidence="20" key="3">
    <citation type="submission" date="2015-04" db="UniProtKB">
        <authorList>
            <consortium name="EnsemblPlants"/>
        </authorList>
    </citation>
    <scope>IDENTIFICATION</scope>
    <source>
        <strain evidence="20">cv. Jemalong A17</strain>
    </source>
</reference>
<keyword evidence="4" id="KW-0052">Apoplast</keyword>
<keyword evidence="8 12" id="KW-0378">Hydrolase</keyword>
<dbReference type="GO" id="GO:2000038">
    <property type="term" value="P:regulation of stomatal complex development"/>
    <property type="evidence" value="ECO:0000318"/>
    <property type="project" value="GO_Central"/>
</dbReference>
<dbReference type="Gene3D" id="2.60.40.2310">
    <property type="match status" value="1"/>
</dbReference>
<dbReference type="KEGG" id="mtr:11436139"/>
<dbReference type="STRING" id="3880.G7J5D0"/>
<protein>
    <submittedName>
        <fullName evidence="19">Putative tripeptidyl-peptidase II</fullName>
        <ecNumber evidence="19">3.4.14.10</ecNumber>
    </submittedName>
    <submittedName>
        <fullName evidence="18">Subtilisin-like serine protease</fullName>
    </submittedName>
</protein>
<keyword evidence="6 12" id="KW-0645">Protease</keyword>
<dbReference type="PRINTS" id="PR00723">
    <property type="entry name" value="SUBTILISIN"/>
</dbReference>
<evidence type="ECO:0000256" key="3">
    <source>
        <dbReference type="ARBA" id="ARBA00011073"/>
    </source>
</evidence>
<proteinExistence type="inferred from homology"/>
<dbReference type="EMBL" id="CM001219">
    <property type="protein sequence ID" value="AES74058.1"/>
    <property type="molecule type" value="Genomic_DNA"/>
</dbReference>
<dbReference type="FunFam" id="3.40.50.200:FF:000006">
    <property type="entry name" value="Subtilisin-like protease SBT1.5"/>
    <property type="match status" value="1"/>
</dbReference>
<keyword evidence="5" id="KW-0964">Secreted</keyword>
<dbReference type="Pfam" id="PF17766">
    <property type="entry name" value="fn3_6"/>
    <property type="match status" value="1"/>
</dbReference>
<dbReference type="InterPro" id="IPR041469">
    <property type="entry name" value="Subtilisin-like_FN3"/>
</dbReference>
<evidence type="ECO:0000259" key="17">
    <source>
        <dbReference type="Pfam" id="PF17766"/>
    </source>
</evidence>
<dbReference type="EMBL" id="PSQE01000003">
    <property type="protein sequence ID" value="RHN71162.1"/>
    <property type="molecule type" value="Genomic_DNA"/>
</dbReference>
<reference evidence="19" key="5">
    <citation type="journal article" date="2018" name="Nat. Plants">
        <title>Whole-genome landscape of Medicago truncatula symbiotic genes.</title>
        <authorList>
            <person name="Pecrix Y."/>
            <person name="Gamas P."/>
            <person name="Carrere S."/>
        </authorList>
    </citation>
    <scope>NUCLEOTIDE SEQUENCE</scope>
    <source>
        <tissue evidence="19">Leaves</tissue>
    </source>
</reference>
<dbReference type="InterPro" id="IPR000209">
    <property type="entry name" value="Peptidase_S8/S53_dom"/>
</dbReference>
<comment type="subcellular location">
    <subcellularLocation>
        <location evidence="2">Secreted</location>
        <location evidence="2">Extracellular space</location>
        <location evidence="2">Apoplast</location>
    </subcellularLocation>
</comment>
<comment type="function">
    <text evidence="1">Required for arbuscular mycorrhiza (AM) development during AM symbiosis with AM fungi (e.g. Glomeromycota intraradices).</text>
</comment>
<dbReference type="Gene3D" id="3.40.50.200">
    <property type="entry name" value="Peptidase S8/S53 domain"/>
    <property type="match status" value="1"/>
</dbReference>
<evidence type="ECO:0000256" key="12">
    <source>
        <dbReference type="PROSITE-ProRule" id="PRU01240"/>
    </source>
</evidence>
<evidence type="ECO:0000259" key="15">
    <source>
        <dbReference type="Pfam" id="PF00082"/>
    </source>
</evidence>
<keyword evidence="21" id="KW-1185">Reference proteome</keyword>
<feature type="signal peptide" evidence="14">
    <location>
        <begin position="1"/>
        <end position="22"/>
    </location>
</feature>
<evidence type="ECO:0000313" key="19">
    <source>
        <dbReference type="EMBL" id="RHN71162.1"/>
    </source>
</evidence>
<dbReference type="PANTHER" id="PTHR10795">
    <property type="entry name" value="PROPROTEIN CONVERTASE SUBTILISIN/KEXIN"/>
    <property type="match status" value="1"/>
</dbReference>
<dbReference type="InterPro" id="IPR037045">
    <property type="entry name" value="S8pro/Inhibitor_I9_sf"/>
</dbReference>
<dbReference type="GO" id="GO:0005576">
    <property type="term" value="C:extracellular region"/>
    <property type="evidence" value="ECO:0000318"/>
    <property type="project" value="GO_Central"/>
</dbReference>
<evidence type="ECO:0000313" key="21">
    <source>
        <dbReference type="Proteomes" id="UP000002051"/>
    </source>
</evidence>
<evidence type="ECO:0000256" key="8">
    <source>
        <dbReference type="ARBA" id="ARBA00022801"/>
    </source>
</evidence>
<dbReference type="PaxDb" id="3880-AES74058"/>
<dbReference type="GO" id="GO:0009610">
    <property type="term" value="P:response to symbiotic fungus"/>
    <property type="evidence" value="ECO:0007669"/>
    <property type="project" value="UniProtKB-ARBA"/>
</dbReference>
<keyword evidence="7 14" id="KW-0732">Signal</keyword>
<evidence type="ECO:0000256" key="4">
    <source>
        <dbReference type="ARBA" id="ARBA00022523"/>
    </source>
</evidence>
<feature type="active site" description="Charge relay system" evidence="11 12">
    <location>
        <position position="549"/>
    </location>
</feature>
<reference evidence="18 21" key="2">
    <citation type="journal article" date="2014" name="BMC Genomics">
        <title>An improved genome release (version Mt4.0) for the model legume Medicago truncatula.</title>
        <authorList>
            <person name="Tang H."/>
            <person name="Krishnakumar V."/>
            <person name="Bidwell S."/>
            <person name="Rosen B."/>
            <person name="Chan A."/>
            <person name="Zhou S."/>
            <person name="Gentzbittel L."/>
            <person name="Childs K.L."/>
            <person name="Yandell M."/>
            <person name="Gundlach H."/>
            <person name="Mayer K.F."/>
            <person name="Schwartz D.C."/>
            <person name="Town C.D."/>
        </authorList>
    </citation>
    <scope>GENOME REANNOTATION</scope>
    <source>
        <strain evidence="20 21">cv. Jemalong A17</strain>
    </source>
</reference>
<feature type="active site" description="Charge relay system" evidence="11 12">
    <location>
        <position position="213"/>
    </location>
</feature>
<feature type="region of interest" description="Disordered" evidence="13">
    <location>
        <begin position="200"/>
        <end position="220"/>
    </location>
</feature>
<dbReference type="GO" id="GO:0006508">
    <property type="term" value="P:proteolysis"/>
    <property type="evidence" value="ECO:0007669"/>
    <property type="project" value="UniProtKB-KW"/>
</dbReference>
<dbReference type="InterPro" id="IPR034197">
    <property type="entry name" value="Peptidases_S8_3"/>
</dbReference>
<organism evidence="18 21">
    <name type="scientific">Medicago truncatula</name>
    <name type="common">Barrel medic</name>
    <name type="synonym">Medicago tribuloides</name>
    <dbReference type="NCBI Taxonomy" id="3880"/>
    <lineage>
        <taxon>Eukaryota</taxon>
        <taxon>Viridiplantae</taxon>
        <taxon>Streptophyta</taxon>
        <taxon>Embryophyta</taxon>
        <taxon>Tracheophyta</taxon>
        <taxon>Spermatophyta</taxon>
        <taxon>Magnoliopsida</taxon>
        <taxon>eudicotyledons</taxon>
        <taxon>Gunneridae</taxon>
        <taxon>Pentapetalae</taxon>
        <taxon>rosids</taxon>
        <taxon>fabids</taxon>
        <taxon>Fabales</taxon>
        <taxon>Fabaceae</taxon>
        <taxon>Papilionoideae</taxon>
        <taxon>50 kb inversion clade</taxon>
        <taxon>NPAAA clade</taxon>
        <taxon>Hologalegina</taxon>
        <taxon>IRL clade</taxon>
        <taxon>Trifolieae</taxon>
        <taxon>Medicago</taxon>
    </lineage>
</organism>